<evidence type="ECO:0000256" key="8">
    <source>
        <dbReference type="ARBA" id="ARBA00023242"/>
    </source>
</evidence>
<keyword evidence="8" id="KW-0539">Nucleus</keyword>
<dbReference type="SUPFAM" id="SSF140984">
    <property type="entry name" value="PTPA-like"/>
    <property type="match status" value="1"/>
</dbReference>
<dbReference type="EMBL" id="CP015056">
    <property type="protein sequence ID" value="QGN15735.1"/>
    <property type="molecule type" value="Genomic_DNA"/>
</dbReference>
<dbReference type="Gene3D" id="1.20.120.1150">
    <property type="match status" value="1"/>
</dbReference>
<evidence type="ECO:0000256" key="3">
    <source>
        <dbReference type="ARBA" id="ARBA00004496"/>
    </source>
</evidence>
<dbReference type="PIRSF" id="PIRSF016325">
    <property type="entry name" value="Phstyr_phstse_ac"/>
    <property type="match status" value="1"/>
</dbReference>
<dbReference type="EC" id="5.2.1.8" evidence="9"/>
<keyword evidence="5 9" id="KW-0963">Cytoplasm</keyword>
<dbReference type="InterPro" id="IPR004327">
    <property type="entry name" value="Phstyr_phstse_ac"/>
</dbReference>
<sequence>MDFDYTEAVFSAPEKRIFDSQGTLDFQKSLAMLRIQYYLQKYITLCRGIQVTDFAPTDENEFTTFIGGLLSRLSDLVDETPPEKVHSRFGNLSYRDWQTKFDTQLDGWIHELIPEKYHRSIIEMRYYIANAFGSKERIDYGTGHELSFLAVIMCLDMLGVASIRGVQILHCFNKYYDLVQKLILTYRLEPAGSHGVWGLDDHFHFSYIIGSTQLLGRRTSLTPRDISNVKLMERDSDKNLFCKSITFINRVKTGPFCNHSPLLYNISRSVHTWQKMQQGLIKMYKAEVLNKFPVVQHFWFGTAFFPWTHYDSKTSLPVYQPNEQDEVSGSTNLSSNLPFNSPPNSTNVTTKMPPPLSTNTARFLHKR</sequence>
<dbReference type="InterPro" id="IPR037218">
    <property type="entry name" value="PTPA_sf"/>
</dbReference>
<evidence type="ECO:0000256" key="5">
    <source>
        <dbReference type="ARBA" id="ARBA00022490"/>
    </source>
</evidence>
<reference evidence="11 12" key="2">
    <citation type="submission" date="2019-11" db="EMBL/GenBank/DDBJ databases">
        <authorList>
            <person name="Lu H."/>
        </authorList>
    </citation>
    <scope>NUCLEOTIDE SEQUENCE [LARGE SCALE GENOMIC DNA]</scope>
    <source>
        <strain evidence="11 12">FIM1</strain>
    </source>
</reference>
<dbReference type="PANTHER" id="PTHR10012">
    <property type="entry name" value="SERINE/THREONINE-PROTEIN PHOSPHATASE 2A REGULATORY SUBUNIT B"/>
    <property type="match status" value="1"/>
</dbReference>
<name>A0ABX6ETV8_KLUMA</name>
<dbReference type="CDD" id="cd04087">
    <property type="entry name" value="PTPA"/>
    <property type="match status" value="1"/>
</dbReference>
<dbReference type="InterPro" id="IPR043170">
    <property type="entry name" value="PTPA_C_lid"/>
</dbReference>
<comment type="similarity">
    <text evidence="4 9">Belongs to the PTPA-type PPIase family.</text>
</comment>
<comment type="catalytic activity">
    <reaction evidence="1 9">
        <text>[protein]-peptidylproline (omega=180) = [protein]-peptidylproline (omega=0)</text>
        <dbReference type="Rhea" id="RHEA:16237"/>
        <dbReference type="Rhea" id="RHEA-COMP:10747"/>
        <dbReference type="Rhea" id="RHEA-COMP:10748"/>
        <dbReference type="ChEBI" id="CHEBI:83833"/>
        <dbReference type="ChEBI" id="CHEBI:83834"/>
        <dbReference type="EC" id="5.2.1.8"/>
    </reaction>
</comment>
<dbReference type="Proteomes" id="UP000422736">
    <property type="component" value="Chromosome 3"/>
</dbReference>
<keyword evidence="12" id="KW-1185">Reference proteome</keyword>
<keyword evidence="6 9" id="KW-0697">Rotamase</keyword>
<evidence type="ECO:0000256" key="9">
    <source>
        <dbReference type="RuleBase" id="RU361210"/>
    </source>
</evidence>
<comment type="subcellular location">
    <subcellularLocation>
        <location evidence="3 9">Cytoplasm</location>
    </subcellularLocation>
    <subcellularLocation>
        <location evidence="2">Nucleus</location>
    </subcellularLocation>
</comment>
<proteinExistence type="inferred from homology"/>
<dbReference type="Pfam" id="PF03095">
    <property type="entry name" value="PTPA"/>
    <property type="match status" value="1"/>
</dbReference>
<evidence type="ECO:0000256" key="10">
    <source>
        <dbReference type="SAM" id="MobiDB-lite"/>
    </source>
</evidence>
<keyword evidence="7 9" id="KW-0413">Isomerase</keyword>
<evidence type="ECO:0000313" key="12">
    <source>
        <dbReference type="Proteomes" id="UP000422736"/>
    </source>
</evidence>
<evidence type="ECO:0000256" key="1">
    <source>
        <dbReference type="ARBA" id="ARBA00000971"/>
    </source>
</evidence>
<evidence type="ECO:0000256" key="7">
    <source>
        <dbReference type="ARBA" id="ARBA00023235"/>
    </source>
</evidence>
<accession>A0ABX6ETV8</accession>
<feature type="region of interest" description="Disordered" evidence="10">
    <location>
        <begin position="321"/>
        <end position="367"/>
    </location>
</feature>
<organism evidence="11 12">
    <name type="scientific">Kluyveromyces marxianus</name>
    <name type="common">Yeast</name>
    <name type="synonym">Candida kefyr</name>
    <dbReference type="NCBI Taxonomy" id="4911"/>
    <lineage>
        <taxon>Eukaryota</taxon>
        <taxon>Fungi</taxon>
        <taxon>Dikarya</taxon>
        <taxon>Ascomycota</taxon>
        <taxon>Saccharomycotina</taxon>
        <taxon>Saccharomycetes</taxon>
        <taxon>Saccharomycetales</taxon>
        <taxon>Saccharomycetaceae</taxon>
        <taxon>Kluyveromyces</taxon>
    </lineage>
</organism>
<evidence type="ECO:0000256" key="6">
    <source>
        <dbReference type="ARBA" id="ARBA00023110"/>
    </source>
</evidence>
<evidence type="ECO:0000313" key="11">
    <source>
        <dbReference type="EMBL" id="QGN15735.1"/>
    </source>
</evidence>
<evidence type="ECO:0000256" key="4">
    <source>
        <dbReference type="ARBA" id="ARBA00011019"/>
    </source>
</evidence>
<gene>
    <name evidence="11" type="primary">RRD1</name>
    <name evidence="11" type="ORF">FIM1_2429</name>
</gene>
<protein>
    <recommendedName>
        <fullName evidence="9">Serine/threonine-protein phosphatase 2A activator</fullName>
        <ecNumber evidence="9">5.2.1.8</ecNumber>
    </recommendedName>
    <alternativeName>
        <fullName evidence="9">Phosphotyrosyl phosphatase activator</fullName>
    </alternativeName>
</protein>
<reference evidence="11 12" key="1">
    <citation type="submission" date="2016-03" db="EMBL/GenBank/DDBJ databases">
        <title>How can Kluyveromyces marxianus grow so fast - potential evolutionary course in Saccharomyces Complex revealed by comparative genomics.</title>
        <authorList>
            <person name="Mo W."/>
            <person name="Lu W."/>
            <person name="Yang X."/>
            <person name="Qi J."/>
            <person name="Lv H."/>
        </authorList>
    </citation>
    <scope>NUCLEOTIDE SEQUENCE [LARGE SCALE GENOMIC DNA]</scope>
    <source>
        <strain evidence="11 12">FIM1</strain>
    </source>
</reference>
<evidence type="ECO:0000256" key="2">
    <source>
        <dbReference type="ARBA" id="ARBA00004123"/>
    </source>
</evidence>
<feature type="compositionally biased region" description="Low complexity" evidence="10">
    <location>
        <begin position="330"/>
        <end position="347"/>
    </location>
</feature>
<dbReference type="PANTHER" id="PTHR10012:SF3">
    <property type="entry name" value="SERINE_THREONINE-PROTEIN PHOSPHATASE 2A ACTIVATOR 1"/>
    <property type="match status" value="1"/>
</dbReference>
<comment type="function">
    <text evidence="9">PPIases accelerate the folding of proteins. It catalyzes the cis-trans isomerization of proline imidic peptide bonds in oligopeptides.</text>
</comment>